<name>A0ABD5LZ66_9EURY</name>
<dbReference type="Pfam" id="PF13847">
    <property type="entry name" value="Methyltransf_31"/>
    <property type="match status" value="1"/>
</dbReference>
<sequence>MSFPSTIDWDDHWKTTDREELSEMRAAGERTIDRLERLYESLPASLADVGCGPAFMLFEFARRHPEVDLYGYDAADSVVRRNRSLAAERGLDALTFETAWLPMFEVNRRFECVTCLATLHYVAEPRAALRALYDRVEPGGRLIFNYPNRYTRRMYREDPETDHERFELVLDGENLLSYDGVRETLSRPPRSFWKAVGEDDWRSLGRVNPCVVITKSP</sequence>
<protein>
    <submittedName>
        <fullName evidence="2">Class I SAM-dependent methyltransferase</fullName>
        <ecNumber evidence="2">2.1.-.-</ecNumber>
    </submittedName>
</protein>
<dbReference type="Gene3D" id="3.40.50.150">
    <property type="entry name" value="Vaccinia Virus protein VP39"/>
    <property type="match status" value="1"/>
</dbReference>
<dbReference type="InterPro" id="IPR029063">
    <property type="entry name" value="SAM-dependent_MTases_sf"/>
</dbReference>
<dbReference type="EC" id="2.1.-.-" evidence="2"/>
<dbReference type="PANTHER" id="PTHR43861:SF1">
    <property type="entry name" value="TRANS-ACONITATE 2-METHYLTRANSFERASE"/>
    <property type="match status" value="1"/>
</dbReference>
<evidence type="ECO:0000313" key="3">
    <source>
        <dbReference type="Proteomes" id="UP001567572"/>
    </source>
</evidence>
<organism evidence="2 3">
    <name type="scientific">Halorubrum miltondacostae</name>
    <dbReference type="NCBI Taxonomy" id="3076378"/>
    <lineage>
        <taxon>Archaea</taxon>
        <taxon>Methanobacteriati</taxon>
        <taxon>Methanobacteriota</taxon>
        <taxon>Stenosarchaea group</taxon>
        <taxon>Halobacteria</taxon>
        <taxon>Halobacteriales</taxon>
        <taxon>Haloferacaceae</taxon>
        <taxon>Halorubrum</taxon>
    </lineage>
</organism>
<keyword evidence="3" id="KW-1185">Reference proteome</keyword>
<proteinExistence type="predicted"/>
<evidence type="ECO:0000313" key="2">
    <source>
        <dbReference type="EMBL" id="MEZ3163292.1"/>
    </source>
</evidence>
<dbReference type="CDD" id="cd02440">
    <property type="entry name" value="AdoMet_MTases"/>
    <property type="match status" value="1"/>
</dbReference>
<feature type="domain" description="Methyltransferase" evidence="1">
    <location>
        <begin position="48"/>
        <end position="149"/>
    </location>
</feature>
<gene>
    <name evidence="2" type="ORF">ABNG04_05295</name>
</gene>
<keyword evidence="2" id="KW-0808">Transferase</keyword>
<dbReference type="AlphaFoldDB" id="A0ABD5LZ66"/>
<dbReference type="GO" id="GO:0008168">
    <property type="term" value="F:methyltransferase activity"/>
    <property type="evidence" value="ECO:0007669"/>
    <property type="project" value="UniProtKB-KW"/>
</dbReference>
<dbReference type="SUPFAM" id="SSF53335">
    <property type="entry name" value="S-adenosyl-L-methionine-dependent methyltransferases"/>
    <property type="match status" value="1"/>
</dbReference>
<accession>A0ABD5LZ66</accession>
<dbReference type="PANTHER" id="PTHR43861">
    <property type="entry name" value="TRANS-ACONITATE 2-METHYLTRANSFERASE-RELATED"/>
    <property type="match status" value="1"/>
</dbReference>
<dbReference type="Proteomes" id="UP001567572">
    <property type="component" value="Unassembled WGS sequence"/>
</dbReference>
<reference evidence="2 3" key="1">
    <citation type="submission" date="2024-06" db="EMBL/GenBank/DDBJ databases">
        <title>Halorubrum miltondacostae sp. nov., a potential PHA producer isolated from an inland solar saltern in Rio Maior, Portugal.</title>
        <authorList>
            <person name="Albuquerque L."/>
            <person name="Viver T."/>
            <person name="Barroso C."/>
            <person name="Claudino R."/>
            <person name="Galvan M."/>
            <person name="Simoes G."/>
            <person name="Lobo Da Cunha A."/>
            <person name="Egas C."/>
        </authorList>
    </citation>
    <scope>NUCLEOTIDE SEQUENCE [LARGE SCALE GENOMIC DNA]</scope>
    <source>
        <strain evidence="2 3">RMP-11</strain>
    </source>
</reference>
<keyword evidence="2" id="KW-0489">Methyltransferase</keyword>
<comment type="caution">
    <text evidence="2">The sequence shown here is derived from an EMBL/GenBank/DDBJ whole genome shotgun (WGS) entry which is preliminary data.</text>
</comment>
<dbReference type="GO" id="GO:0032259">
    <property type="term" value="P:methylation"/>
    <property type="evidence" value="ECO:0007669"/>
    <property type="project" value="UniProtKB-KW"/>
</dbReference>
<evidence type="ECO:0000259" key="1">
    <source>
        <dbReference type="Pfam" id="PF13847"/>
    </source>
</evidence>
<dbReference type="EMBL" id="JBEDNY010000001">
    <property type="protein sequence ID" value="MEZ3163292.1"/>
    <property type="molecule type" value="Genomic_DNA"/>
</dbReference>
<dbReference type="InterPro" id="IPR025714">
    <property type="entry name" value="Methyltranfer_dom"/>
</dbReference>
<dbReference type="RefSeq" id="WP_371160656.1">
    <property type="nucleotide sequence ID" value="NZ_JBEDNX010000001.1"/>
</dbReference>